<gene>
    <name evidence="2" type="ORF">NQ317_007063</name>
</gene>
<comment type="caution">
    <text evidence="2">The sequence shown here is derived from an EMBL/GenBank/DDBJ whole genome shotgun (WGS) entry which is preliminary data.</text>
</comment>
<sequence>MSQKIDPREVLIYLNELGYTNINAQQLKEFITDLTKLIKHEHKTKYRDKENVRPTQCSDGPYCEEFYCPNSRPNERKQTDSNIFSSHYSHGTMSSKAKDVQRVAPKQISVHIIRPRDRSPKHDHCRHVEKEVTDKESELKFVQNVEPTDGSKVEVETESTIIGIRPDSKQTVTSHTSRSKTTHPKSSFIRTGVSKPVNKCDPVALYHFYQTRMEKTEISWSRTTFRFEMGCARKVDGRT</sequence>
<protein>
    <recommendedName>
        <fullName evidence="4">Centriolar and ciliogenesis-associated protein HYLS1 C-terminal domain-containing protein</fullName>
    </recommendedName>
</protein>
<dbReference type="Proteomes" id="UP001162164">
    <property type="component" value="Unassembled WGS sequence"/>
</dbReference>
<feature type="region of interest" description="Disordered" evidence="1">
    <location>
        <begin position="168"/>
        <end position="190"/>
    </location>
</feature>
<evidence type="ECO:0000313" key="2">
    <source>
        <dbReference type="EMBL" id="KAJ8985276.1"/>
    </source>
</evidence>
<name>A0ABQ9K3U7_9CUCU</name>
<evidence type="ECO:0008006" key="4">
    <source>
        <dbReference type="Google" id="ProtNLM"/>
    </source>
</evidence>
<organism evidence="2 3">
    <name type="scientific">Molorchus minor</name>
    <dbReference type="NCBI Taxonomy" id="1323400"/>
    <lineage>
        <taxon>Eukaryota</taxon>
        <taxon>Metazoa</taxon>
        <taxon>Ecdysozoa</taxon>
        <taxon>Arthropoda</taxon>
        <taxon>Hexapoda</taxon>
        <taxon>Insecta</taxon>
        <taxon>Pterygota</taxon>
        <taxon>Neoptera</taxon>
        <taxon>Endopterygota</taxon>
        <taxon>Coleoptera</taxon>
        <taxon>Polyphaga</taxon>
        <taxon>Cucujiformia</taxon>
        <taxon>Chrysomeloidea</taxon>
        <taxon>Cerambycidae</taxon>
        <taxon>Lamiinae</taxon>
        <taxon>Monochamini</taxon>
        <taxon>Molorchus</taxon>
    </lineage>
</organism>
<reference evidence="2" key="1">
    <citation type="journal article" date="2023" name="Insect Mol. Biol.">
        <title>Genome sequencing provides insights into the evolution of gene families encoding plant cell wall-degrading enzymes in longhorned beetles.</title>
        <authorList>
            <person name="Shin N.R."/>
            <person name="Okamura Y."/>
            <person name="Kirsch R."/>
            <person name="Pauchet Y."/>
        </authorList>
    </citation>
    <scope>NUCLEOTIDE SEQUENCE</scope>
    <source>
        <strain evidence="2">MMC_N1</strain>
    </source>
</reference>
<evidence type="ECO:0000256" key="1">
    <source>
        <dbReference type="SAM" id="MobiDB-lite"/>
    </source>
</evidence>
<dbReference type="EMBL" id="JAPWTJ010000017">
    <property type="protein sequence ID" value="KAJ8985276.1"/>
    <property type="molecule type" value="Genomic_DNA"/>
</dbReference>
<accession>A0ABQ9K3U7</accession>
<proteinExistence type="predicted"/>
<evidence type="ECO:0000313" key="3">
    <source>
        <dbReference type="Proteomes" id="UP001162164"/>
    </source>
</evidence>
<keyword evidence="3" id="KW-1185">Reference proteome</keyword>